<dbReference type="Pfam" id="PF00107">
    <property type="entry name" value="ADH_zinc_N"/>
    <property type="match status" value="1"/>
</dbReference>
<evidence type="ECO:0000256" key="4">
    <source>
        <dbReference type="ARBA" id="ARBA00023002"/>
    </source>
</evidence>
<dbReference type="SUPFAM" id="SSF50129">
    <property type="entry name" value="GroES-like"/>
    <property type="match status" value="1"/>
</dbReference>
<feature type="domain" description="Enoyl reductase (ER)" evidence="5">
    <location>
        <begin position="10"/>
        <end position="336"/>
    </location>
</feature>
<comment type="cofactor">
    <cofactor evidence="1">
        <name>Zn(2+)</name>
        <dbReference type="ChEBI" id="CHEBI:29105"/>
    </cofactor>
</comment>
<name>A0ABV5SMR1_9MICO</name>
<dbReference type="InterPro" id="IPR011032">
    <property type="entry name" value="GroES-like_sf"/>
</dbReference>
<dbReference type="InterPro" id="IPR020843">
    <property type="entry name" value="ER"/>
</dbReference>
<comment type="caution">
    <text evidence="6">The sequence shown here is derived from an EMBL/GenBank/DDBJ whole genome shotgun (WGS) entry which is preliminary data.</text>
</comment>
<keyword evidence="4" id="KW-0560">Oxidoreductase</keyword>
<dbReference type="InterPro" id="IPR013149">
    <property type="entry name" value="ADH-like_C"/>
</dbReference>
<reference evidence="6 7" key="1">
    <citation type="submission" date="2024-09" db="EMBL/GenBank/DDBJ databases">
        <authorList>
            <person name="Sun Q."/>
            <person name="Mori K."/>
        </authorList>
    </citation>
    <scope>NUCLEOTIDE SEQUENCE [LARGE SCALE GENOMIC DNA]</scope>
    <source>
        <strain evidence="6 7">JCM 14321</strain>
    </source>
</reference>
<evidence type="ECO:0000313" key="7">
    <source>
        <dbReference type="Proteomes" id="UP001589667"/>
    </source>
</evidence>
<dbReference type="InterPro" id="IPR013154">
    <property type="entry name" value="ADH-like_N"/>
</dbReference>
<dbReference type="EMBL" id="JBHMBL010000001">
    <property type="protein sequence ID" value="MFB9641016.1"/>
    <property type="molecule type" value="Genomic_DNA"/>
</dbReference>
<evidence type="ECO:0000256" key="2">
    <source>
        <dbReference type="ARBA" id="ARBA00022723"/>
    </source>
</evidence>
<dbReference type="InterPro" id="IPR036291">
    <property type="entry name" value="NAD(P)-bd_dom_sf"/>
</dbReference>
<proteinExistence type="predicted"/>
<keyword evidence="2" id="KW-0479">Metal-binding</keyword>
<evidence type="ECO:0000259" key="5">
    <source>
        <dbReference type="SMART" id="SM00829"/>
    </source>
</evidence>
<dbReference type="Gene3D" id="3.40.50.720">
    <property type="entry name" value="NAD(P)-binding Rossmann-like Domain"/>
    <property type="match status" value="1"/>
</dbReference>
<dbReference type="SUPFAM" id="SSF51735">
    <property type="entry name" value="NAD(P)-binding Rossmann-fold domains"/>
    <property type="match status" value="1"/>
</dbReference>
<organism evidence="6 7">
    <name type="scientific">Agromyces lapidis</name>
    <dbReference type="NCBI Taxonomy" id="279574"/>
    <lineage>
        <taxon>Bacteria</taxon>
        <taxon>Bacillati</taxon>
        <taxon>Actinomycetota</taxon>
        <taxon>Actinomycetes</taxon>
        <taxon>Micrococcales</taxon>
        <taxon>Microbacteriaceae</taxon>
        <taxon>Agromyces</taxon>
    </lineage>
</organism>
<dbReference type="Pfam" id="PF08240">
    <property type="entry name" value="ADH_N"/>
    <property type="match status" value="1"/>
</dbReference>
<dbReference type="RefSeq" id="WP_170296148.1">
    <property type="nucleotide sequence ID" value="NZ_BAAANI010000008.1"/>
</dbReference>
<accession>A0ABV5SMR1</accession>
<evidence type="ECO:0000313" key="6">
    <source>
        <dbReference type="EMBL" id="MFB9641016.1"/>
    </source>
</evidence>
<gene>
    <name evidence="6" type="ORF">ACFFQV_01820</name>
</gene>
<protein>
    <submittedName>
        <fullName evidence="6">Alcohol dehydrogenase catalytic domain-containing protein</fullName>
    </submittedName>
</protein>
<dbReference type="PANTHER" id="PTHR43401">
    <property type="entry name" value="L-THREONINE 3-DEHYDROGENASE"/>
    <property type="match status" value="1"/>
</dbReference>
<keyword evidence="7" id="KW-1185">Reference proteome</keyword>
<dbReference type="InterPro" id="IPR050129">
    <property type="entry name" value="Zn_alcohol_dh"/>
</dbReference>
<dbReference type="Gene3D" id="3.90.180.10">
    <property type="entry name" value="Medium-chain alcohol dehydrogenases, catalytic domain"/>
    <property type="match status" value="1"/>
</dbReference>
<sequence length="339" mass="33849">MRAAVLSSHGVDGLAVAVRPDPTPAPGEVLVRVEIVGVNQLDLNVIAGRGPGTAAKLPRVLGLDPAGVVVAVGAGVDAARLGEAVVVKPNIACGGCAACARGREADCPAQTVVGVHRDGGAAEFVAVPAKNAVARGDIPAAVAAAAVHSVPIVLNALETAGVVAGERVLVTGAGGTLGRAATAIAAHRGAEVVAASRSVIEASELPEGVVSVAATDATALRAQLSERHPGGFDVVIDVSGNGPTLGAGVAALAWGGRAVFCAAVSDRSLELDTLDFYLRRKRLIGVASADYAQVRRALELVAAGAVTPLIGTRYPLAEIGRAYRGFADSPPGKVIIDVR</sequence>
<evidence type="ECO:0000256" key="1">
    <source>
        <dbReference type="ARBA" id="ARBA00001947"/>
    </source>
</evidence>
<evidence type="ECO:0000256" key="3">
    <source>
        <dbReference type="ARBA" id="ARBA00022833"/>
    </source>
</evidence>
<dbReference type="SMART" id="SM00829">
    <property type="entry name" value="PKS_ER"/>
    <property type="match status" value="1"/>
</dbReference>
<dbReference type="Proteomes" id="UP001589667">
    <property type="component" value="Unassembled WGS sequence"/>
</dbReference>
<keyword evidence="3" id="KW-0862">Zinc</keyword>
<dbReference type="PANTHER" id="PTHR43401:SF2">
    <property type="entry name" value="L-THREONINE 3-DEHYDROGENASE"/>
    <property type="match status" value="1"/>
</dbReference>